<dbReference type="GO" id="GO:0008408">
    <property type="term" value="F:3'-5' exonuclease activity"/>
    <property type="evidence" value="ECO:0007669"/>
    <property type="project" value="TreeGrafter"/>
</dbReference>
<sequence length="194" mass="22897">MSKIMYVDVETTGLEPSKHSIVQLAGIIEIDDVEKERFNLRMRPKEDTEIDPRALEIIGKTTEELMTYPHDIDVYPQLLLILHKYVNKFERQDKMFFVAYNANFDMQFVRAWFEARGDVYFGAWFFFPPIDIMTIAANEMMEVRAEMTDFKLHTVCKKLGLEWDELAAHDAMYDIEKTMEIHSILEEYGVKDHL</sequence>
<dbReference type="PANTHER" id="PTHR30231">
    <property type="entry name" value="DNA POLYMERASE III SUBUNIT EPSILON"/>
    <property type="match status" value="1"/>
</dbReference>
<dbReference type="InterPro" id="IPR036397">
    <property type="entry name" value="RNaseH_sf"/>
</dbReference>
<dbReference type="PANTHER" id="PTHR30231:SF4">
    <property type="entry name" value="PROTEIN NEN2"/>
    <property type="match status" value="1"/>
</dbReference>
<dbReference type="Pfam" id="PF00929">
    <property type="entry name" value="RNase_T"/>
    <property type="match status" value="1"/>
</dbReference>
<protein>
    <recommendedName>
        <fullName evidence="4">Exonuclease domain-containing protein</fullName>
    </recommendedName>
</protein>
<dbReference type="Gene3D" id="3.30.420.10">
    <property type="entry name" value="Ribonuclease H-like superfamily/Ribonuclease H"/>
    <property type="match status" value="1"/>
</dbReference>
<dbReference type="InterPro" id="IPR012337">
    <property type="entry name" value="RNaseH-like_sf"/>
</dbReference>
<keyword evidence="3" id="KW-0269">Exonuclease</keyword>
<proteinExistence type="predicted"/>
<reference evidence="5" key="1">
    <citation type="journal article" date="2015" name="Nature">
        <title>Complex archaea that bridge the gap between prokaryotes and eukaryotes.</title>
        <authorList>
            <person name="Spang A."/>
            <person name="Saw J.H."/>
            <person name="Jorgensen S.L."/>
            <person name="Zaremba-Niedzwiedzka K."/>
            <person name="Martijn J."/>
            <person name="Lind A.E."/>
            <person name="van Eijk R."/>
            <person name="Schleper C."/>
            <person name="Guy L."/>
            <person name="Ettema T.J."/>
        </authorList>
    </citation>
    <scope>NUCLEOTIDE SEQUENCE</scope>
</reference>
<organism evidence="5">
    <name type="scientific">marine sediment metagenome</name>
    <dbReference type="NCBI Taxonomy" id="412755"/>
    <lineage>
        <taxon>unclassified sequences</taxon>
        <taxon>metagenomes</taxon>
        <taxon>ecological metagenomes</taxon>
    </lineage>
</organism>
<dbReference type="CDD" id="cd06127">
    <property type="entry name" value="DEDDh"/>
    <property type="match status" value="1"/>
</dbReference>
<evidence type="ECO:0000256" key="2">
    <source>
        <dbReference type="ARBA" id="ARBA00022801"/>
    </source>
</evidence>
<feature type="domain" description="Exonuclease" evidence="4">
    <location>
        <begin position="3"/>
        <end position="191"/>
    </location>
</feature>
<evidence type="ECO:0000313" key="5">
    <source>
        <dbReference type="EMBL" id="KKN00441.1"/>
    </source>
</evidence>
<evidence type="ECO:0000256" key="1">
    <source>
        <dbReference type="ARBA" id="ARBA00022722"/>
    </source>
</evidence>
<name>A0A0F9PHE1_9ZZZZ</name>
<dbReference type="SUPFAM" id="SSF53098">
    <property type="entry name" value="Ribonuclease H-like"/>
    <property type="match status" value="1"/>
</dbReference>
<dbReference type="EMBL" id="LAZR01005374">
    <property type="protein sequence ID" value="KKN00441.1"/>
    <property type="molecule type" value="Genomic_DNA"/>
</dbReference>
<dbReference type="SMART" id="SM00479">
    <property type="entry name" value="EXOIII"/>
    <property type="match status" value="1"/>
</dbReference>
<dbReference type="GO" id="GO:0003676">
    <property type="term" value="F:nucleic acid binding"/>
    <property type="evidence" value="ECO:0007669"/>
    <property type="project" value="InterPro"/>
</dbReference>
<keyword evidence="1" id="KW-0540">Nuclease</keyword>
<gene>
    <name evidence="5" type="ORF">LCGC14_1137750</name>
</gene>
<accession>A0A0F9PHE1</accession>
<evidence type="ECO:0000256" key="3">
    <source>
        <dbReference type="ARBA" id="ARBA00022839"/>
    </source>
</evidence>
<keyword evidence="2" id="KW-0378">Hydrolase</keyword>
<dbReference type="AlphaFoldDB" id="A0A0F9PHE1"/>
<evidence type="ECO:0000259" key="4">
    <source>
        <dbReference type="SMART" id="SM00479"/>
    </source>
</evidence>
<dbReference type="InterPro" id="IPR013520">
    <property type="entry name" value="Ribonucl_H"/>
</dbReference>
<comment type="caution">
    <text evidence="5">The sequence shown here is derived from an EMBL/GenBank/DDBJ whole genome shotgun (WGS) entry which is preliminary data.</text>
</comment>